<organism evidence="1 2">
    <name type="scientific">Oikopleura dioica</name>
    <name type="common">Tunicate</name>
    <dbReference type="NCBI Taxonomy" id="34765"/>
    <lineage>
        <taxon>Eukaryota</taxon>
        <taxon>Metazoa</taxon>
        <taxon>Chordata</taxon>
        <taxon>Tunicata</taxon>
        <taxon>Appendicularia</taxon>
        <taxon>Copelata</taxon>
        <taxon>Oikopleuridae</taxon>
        <taxon>Oikopleura</taxon>
    </lineage>
</organism>
<dbReference type="EMBL" id="OU015567">
    <property type="protein sequence ID" value="CAG5114014.1"/>
    <property type="molecule type" value="Genomic_DNA"/>
</dbReference>
<gene>
    <name evidence="1" type="ORF">OKIOD_LOCUS16864</name>
</gene>
<keyword evidence="2" id="KW-1185">Reference proteome</keyword>
<protein>
    <submittedName>
        <fullName evidence="1">Oidioi.mRNA.OKI2018_I69.chr2.g8099.t1.cds</fullName>
    </submittedName>
</protein>
<proteinExistence type="predicted"/>
<evidence type="ECO:0000313" key="1">
    <source>
        <dbReference type="EMBL" id="CAG5114014.1"/>
    </source>
</evidence>
<reference evidence="1 2" key="1">
    <citation type="submission" date="2021-04" db="EMBL/GenBank/DDBJ databases">
        <authorList>
            <person name="Bliznina A."/>
        </authorList>
    </citation>
    <scope>NUCLEOTIDE SEQUENCE [LARGE SCALE GENOMIC DNA]</scope>
</reference>
<sequence length="339" mass="38498">MITFQVFENHESVYTLGAQLRAGMVMKVVGQDGDVQNAKANELMRAAIHPITTSLISQILQDWRRCKADPHVLAERKWTKAVKEAAITRWLENPECLSKEEKRSWFGRVMETVTKSGVAIAIGDRETSWAKHAMESTFIEYVEDDNANRAIPGKKLRERLKYLTLHTHLYTKAIKEQTASVRSIWKVVATAEPLKNNETIKCFSGTFSEINDVVAKALPRAEAAGRVGMAYLYAEEVPPAYKPLVITYRAGHFMRLNVRNRTWTWTAIEAGLTGGIENLVEGERGSHIHFRKANEVVILAVGSAEDKTTIEQWWQQQIQRDPRLLEKPIMYPASLYSDE</sequence>
<evidence type="ECO:0000313" key="2">
    <source>
        <dbReference type="Proteomes" id="UP001158576"/>
    </source>
</evidence>
<accession>A0ABN7T8R7</accession>
<dbReference type="Proteomes" id="UP001158576">
    <property type="component" value="Chromosome 2"/>
</dbReference>
<name>A0ABN7T8R7_OIKDI</name>